<keyword evidence="2" id="KW-1185">Reference proteome</keyword>
<sequence length="173" mass="19186">MTERPPFLVRLDAGMSDLTWWIHADSPEQIAQTLAEVEVLTDAPAGDVPEAIALADVGAVPALARLREQRDRQRARPEFGALLGRERVYLSQRDEECGDDGTYLVEVDSGGWRLRQVGRRPDGASYRTGPDDWAFNFRQDLYDPDLVEDEISAEEFEEAWAGASPGPGPDPFG</sequence>
<evidence type="ECO:0000313" key="1">
    <source>
        <dbReference type="EMBL" id="PPK71104.1"/>
    </source>
</evidence>
<dbReference type="Proteomes" id="UP000239203">
    <property type="component" value="Unassembled WGS sequence"/>
</dbReference>
<accession>A0A2S6H0X1</accession>
<name>A0A2S6H0X1_9PSEU</name>
<evidence type="ECO:0000313" key="2">
    <source>
        <dbReference type="Proteomes" id="UP000239203"/>
    </source>
</evidence>
<dbReference type="RefSeq" id="WP_104476089.1">
    <property type="nucleotide sequence ID" value="NZ_CP154825.1"/>
</dbReference>
<proteinExistence type="predicted"/>
<protein>
    <submittedName>
        <fullName evidence="1">Uncharacterized protein</fullName>
    </submittedName>
</protein>
<dbReference type="EMBL" id="PTIX01000001">
    <property type="protein sequence ID" value="PPK71104.1"/>
    <property type="molecule type" value="Genomic_DNA"/>
</dbReference>
<gene>
    <name evidence="1" type="ORF">CLV40_101292</name>
</gene>
<comment type="caution">
    <text evidence="1">The sequence shown here is derived from an EMBL/GenBank/DDBJ whole genome shotgun (WGS) entry which is preliminary data.</text>
</comment>
<organism evidence="1 2">
    <name type="scientific">Actinokineospora auranticolor</name>
    <dbReference type="NCBI Taxonomy" id="155976"/>
    <lineage>
        <taxon>Bacteria</taxon>
        <taxon>Bacillati</taxon>
        <taxon>Actinomycetota</taxon>
        <taxon>Actinomycetes</taxon>
        <taxon>Pseudonocardiales</taxon>
        <taxon>Pseudonocardiaceae</taxon>
        <taxon>Actinokineospora</taxon>
    </lineage>
</organism>
<dbReference type="OrthoDB" id="1365577at2"/>
<reference evidence="1 2" key="1">
    <citation type="submission" date="2018-02" db="EMBL/GenBank/DDBJ databases">
        <title>Genomic Encyclopedia of Archaeal and Bacterial Type Strains, Phase II (KMG-II): from individual species to whole genera.</title>
        <authorList>
            <person name="Goeker M."/>
        </authorList>
    </citation>
    <scope>NUCLEOTIDE SEQUENCE [LARGE SCALE GENOMIC DNA]</scope>
    <source>
        <strain evidence="1 2">YU 961-1</strain>
    </source>
</reference>
<dbReference type="AlphaFoldDB" id="A0A2S6H0X1"/>